<proteinExistence type="predicted"/>
<keyword evidence="3" id="KW-1185">Reference proteome</keyword>
<feature type="compositionally biased region" description="Basic and acidic residues" evidence="1">
    <location>
        <begin position="21"/>
        <end position="31"/>
    </location>
</feature>
<reference evidence="2 3" key="1">
    <citation type="submission" date="2016-10" db="EMBL/GenBank/DDBJ databases">
        <authorList>
            <person name="de Groot N.N."/>
        </authorList>
    </citation>
    <scope>NUCLEOTIDE SEQUENCE [LARGE SCALE GENOMIC DNA]</scope>
    <source>
        <strain evidence="2 3">Nm1</strain>
    </source>
</reference>
<sequence>MRQGRNGPVPRKPHAATVQPEKQEIPDDASEHWRAGFFGLPGMPDM</sequence>
<evidence type="ECO:0000256" key="1">
    <source>
        <dbReference type="SAM" id="MobiDB-lite"/>
    </source>
</evidence>
<dbReference type="AlphaFoldDB" id="A0A1H3BJ36"/>
<dbReference type="EMBL" id="FNOY01000001">
    <property type="protein sequence ID" value="SDX41718.1"/>
    <property type="molecule type" value="Genomic_DNA"/>
</dbReference>
<accession>A0A1H3BJ36</accession>
<protein>
    <submittedName>
        <fullName evidence="2">Uncharacterized protein</fullName>
    </submittedName>
</protein>
<dbReference type="Proteomes" id="UP000198640">
    <property type="component" value="Unassembled WGS sequence"/>
</dbReference>
<evidence type="ECO:0000313" key="3">
    <source>
        <dbReference type="Proteomes" id="UP000198640"/>
    </source>
</evidence>
<feature type="region of interest" description="Disordered" evidence="1">
    <location>
        <begin position="1"/>
        <end position="31"/>
    </location>
</feature>
<evidence type="ECO:0000313" key="2">
    <source>
        <dbReference type="EMBL" id="SDX41718.1"/>
    </source>
</evidence>
<organism evidence="2 3">
    <name type="scientific">Nitrosomonas halophila</name>
    <dbReference type="NCBI Taxonomy" id="44576"/>
    <lineage>
        <taxon>Bacteria</taxon>
        <taxon>Pseudomonadati</taxon>
        <taxon>Pseudomonadota</taxon>
        <taxon>Betaproteobacteria</taxon>
        <taxon>Nitrosomonadales</taxon>
        <taxon>Nitrosomonadaceae</taxon>
        <taxon>Nitrosomonas</taxon>
    </lineage>
</organism>
<gene>
    <name evidence="2" type="ORF">SAMN05421881_100132</name>
</gene>
<name>A0A1H3BJ36_9PROT</name>